<reference evidence="2" key="1">
    <citation type="journal article" date="2012" name="Nat. Genet.">
        <title>Lifestyle transitions in plant pathogenic Colletotrichum fungi deciphered by genome and transcriptome analyses.</title>
        <authorList>
            <person name="O'Connell R.J."/>
            <person name="Thon M.R."/>
            <person name="Hacquard S."/>
            <person name="Amyotte S.G."/>
            <person name="Kleemann J."/>
            <person name="Torres M.F."/>
            <person name="Damm U."/>
            <person name="Buiate E.A."/>
            <person name="Epstein L."/>
            <person name="Alkan N."/>
            <person name="Altmueller J."/>
            <person name="Alvarado-Balderrama L."/>
            <person name="Bauser C.A."/>
            <person name="Becker C."/>
            <person name="Birren B.W."/>
            <person name="Chen Z."/>
            <person name="Choi J."/>
            <person name="Crouch J.A."/>
            <person name="Duvick J.P."/>
            <person name="Farman M.A."/>
            <person name="Gan P."/>
            <person name="Heiman D."/>
            <person name="Henrissat B."/>
            <person name="Howard R.J."/>
            <person name="Kabbage M."/>
            <person name="Koch C."/>
            <person name="Kracher B."/>
            <person name="Kubo Y."/>
            <person name="Law A.D."/>
            <person name="Lebrun M.-H."/>
            <person name="Lee Y.-H."/>
            <person name="Miyara I."/>
            <person name="Moore N."/>
            <person name="Neumann U."/>
            <person name="Nordstroem K."/>
            <person name="Panaccione D.G."/>
            <person name="Panstruga R."/>
            <person name="Place M."/>
            <person name="Proctor R.H."/>
            <person name="Prusky D."/>
            <person name="Rech G."/>
            <person name="Reinhardt R."/>
            <person name="Rollins J.A."/>
            <person name="Rounsley S."/>
            <person name="Schardl C.L."/>
            <person name="Schwartz D.C."/>
            <person name="Shenoy N."/>
            <person name="Shirasu K."/>
            <person name="Sikhakolli U.R."/>
            <person name="Stueber K."/>
            <person name="Sukno S.A."/>
            <person name="Sweigard J.A."/>
            <person name="Takano Y."/>
            <person name="Takahara H."/>
            <person name="Trail F."/>
            <person name="van der Does H.C."/>
            <person name="Voll L.M."/>
            <person name="Will I."/>
            <person name="Young S."/>
            <person name="Zeng Q."/>
            <person name="Zhang J."/>
            <person name="Zhou S."/>
            <person name="Dickman M.B."/>
            <person name="Schulze-Lefert P."/>
            <person name="Ver Loren van Themaat E."/>
            <person name="Ma L.-J."/>
            <person name="Vaillancourt L.J."/>
        </authorList>
    </citation>
    <scope>NUCLEOTIDE SEQUENCE [LARGE SCALE GENOMIC DNA]</scope>
    <source>
        <strain evidence="2">M1.001 / M2 / FGSC 10212</strain>
    </source>
</reference>
<evidence type="ECO:0000313" key="1">
    <source>
        <dbReference type="EMBL" id="EFQ35081.1"/>
    </source>
</evidence>
<dbReference type="STRING" id="645133.E3QW43"/>
<proteinExistence type="predicted"/>
<dbReference type="OrthoDB" id="7777654at2759"/>
<dbReference type="AlphaFoldDB" id="E3QW43"/>
<gene>
    <name evidence="1" type="ORF">GLRG_10225</name>
</gene>
<dbReference type="EMBL" id="GG697387">
    <property type="protein sequence ID" value="EFQ35081.1"/>
    <property type="molecule type" value="Genomic_DNA"/>
</dbReference>
<dbReference type="GeneID" id="24415590"/>
<protein>
    <submittedName>
        <fullName evidence="1">L-amino acid oxidase</fullName>
    </submittedName>
</protein>
<name>E3QW43_COLGM</name>
<dbReference type="VEuPathDB" id="FungiDB:GLRG_10225"/>
<keyword evidence="2" id="KW-1185">Reference proteome</keyword>
<evidence type="ECO:0000313" key="2">
    <source>
        <dbReference type="Proteomes" id="UP000008782"/>
    </source>
</evidence>
<organism evidence="2">
    <name type="scientific">Colletotrichum graminicola (strain M1.001 / M2 / FGSC 10212)</name>
    <name type="common">Maize anthracnose fungus</name>
    <name type="synonym">Glomerella graminicola</name>
    <dbReference type="NCBI Taxonomy" id="645133"/>
    <lineage>
        <taxon>Eukaryota</taxon>
        <taxon>Fungi</taxon>
        <taxon>Dikarya</taxon>
        <taxon>Ascomycota</taxon>
        <taxon>Pezizomycotina</taxon>
        <taxon>Sordariomycetes</taxon>
        <taxon>Hypocreomycetidae</taxon>
        <taxon>Glomerellales</taxon>
        <taxon>Glomerellaceae</taxon>
        <taxon>Colletotrichum</taxon>
        <taxon>Colletotrichum graminicola species complex</taxon>
    </lineage>
</organism>
<dbReference type="Gene3D" id="3.90.660.10">
    <property type="match status" value="1"/>
</dbReference>
<sequence length="124" mass="13830">MYDVVSNTTAITSMNLLKLGLPHQALLGIRELSYDRASKIAIKFKSRWWKSIYREQGGVDGISNTYLPIRNVVCPSWDAGKDAEGYVRPAVLMVSYIWAMGTLIPHSTKVPSNRDEPSCPSRAT</sequence>
<dbReference type="RefSeq" id="XP_008099101.1">
    <property type="nucleotide sequence ID" value="XM_008100910.1"/>
</dbReference>
<dbReference type="HOGENOM" id="CLU_2003756_0_0_1"/>
<accession>E3QW43</accession>
<dbReference type="Proteomes" id="UP000008782">
    <property type="component" value="Unassembled WGS sequence"/>
</dbReference>
<dbReference type="SUPFAM" id="SSF54373">
    <property type="entry name" value="FAD-linked reductases, C-terminal domain"/>
    <property type="match status" value="1"/>
</dbReference>